<feature type="transmembrane region" description="Helical" evidence="12">
    <location>
        <begin position="661"/>
        <end position="681"/>
    </location>
</feature>
<feature type="domain" description="Arabinosyltransferase C-terminal" evidence="14">
    <location>
        <begin position="729"/>
        <end position="844"/>
    </location>
</feature>
<dbReference type="Pfam" id="PF04602">
    <property type="entry name" value="Arabinose_trans"/>
    <property type="match status" value="1"/>
</dbReference>
<dbReference type="EMBL" id="JADKMY010000001">
    <property type="protein sequence ID" value="MBF4552473.1"/>
    <property type="molecule type" value="Genomic_DNA"/>
</dbReference>
<evidence type="ECO:0000259" key="15">
    <source>
        <dbReference type="Pfam" id="PF17689"/>
    </source>
</evidence>
<dbReference type="InterPro" id="IPR027451">
    <property type="entry name" value="EmbABC_dom1"/>
</dbReference>
<feature type="transmembrane region" description="Helical" evidence="12">
    <location>
        <begin position="12"/>
        <end position="36"/>
    </location>
</feature>
<reference evidence="16 17" key="1">
    <citation type="submission" date="2020-10" db="EMBL/GenBank/DDBJ databases">
        <title>Novel species in genus Corynebacterium.</title>
        <authorList>
            <person name="Zhang G."/>
        </authorList>
    </citation>
    <scope>NUCLEOTIDE SEQUENCE [LARGE SCALE GENOMIC DNA]</scope>
    <source>
        <strain evidence="16 17">DSM 45110</strain>
    </source>
</reference>
<evidence type="ECO:0000256" key="8">
    <source>
        <dbReference type="ARBA" id="ARBA00022989"/>
    </source>
</evidence>
<keyword evidence="5" id="KW-0328">Glycosyltransferase</keyword>
<evidence type="ECO:0000256" key="4">
    <source>
        <dbReference type="ARBA" id="ARBA00022475"/>
    </source>
</evidence>
<evidence type="ECO:0000256" key="2">
    <source>
        <dbReference type="ARBA" id="ARBA00004651"/>
    </source>
</evidence>
<keyword evidence="6" id="KW-0808">Transferase</keyword>
<evidence type="ECO:0000256" key="5">
    <source>
        <dbReference type="ARBA" id="ARBA00022676"/>
    </source>
</evidence>
<comment type="function">
    <text evidence="1">Arabinosyl transferase responsible for the polymerization of arabinose into the arabinan of arabinogalactan.</text>
</comment>
<feature type="domain" description="Arabinofuranosyltransferase central" evidence="13">
    <location>
        <begin position="209"/>
        <end position="677"/>
    </location>
</feature>
<feature type="transmembrane region" description="Helical" evidence="12">
    <location>
        <begin position="533"/>
        <end position="553"/>
    </location>
</feature>
<comment type="similarity">
    <text evidence="3">Belongs to the emb family.</text>
</comment>
<evidence type="ECO:0000256" key="6">
    <source>
        <dbReference type="ARBA" id="ARBA00022679"/>
    </source>
</evidence>
<evidence type="ECO:0000256" key="11">
    <source>
        <dbReference type="SAM" id="MobiDB-lite"/>
    </source>
</evidence>
<evidence type="ECO:0000313" key="16">
    <source>
        <dbReference type="EMBL" id="MBF4552473.1"/>
    </source>
</evidence>
<dbReference type="InterPro" id="IPR007680">
    <property type="entry name" value="Arabino_trans_central"/>
</dbReference>
<keyword evidence="9 12" id="KW-0472">Membrane</keyword>
<feature type="domain" description="Arabinosyltransferas concanavalin like" evidence="15">
    <location>
        <begin position="39"/>
        <end position="205"/>
    </location>
</feature>
<feature type="transmembrane region" description="Helical" evidence="12">
    <location>
        <begin position="709"/>
        <end position="730"/>
    </location>
</feature>
<feature type="transmembrane region" description="Helical" evidence="12">
    <location>
        <begin position="428"/>
        <end position="446"/>
    </location>
</feature>
<accession>A0ABR9ZHG6</accession>
<dbReference type="InterPro" id="IPR040920">
    <property type="entry name" value="Arabino_trans_N"/>
</dbReference>
<evidence type="ECO:0000256" key="7">
    <source>
        <dbReference type="ARBA" id="ARBA00022692"/>
    </source>
</evidence>
<feature type="transmembrane region" description="Helical" evidence="12">
    <location>
        <begin position="256"/>
        <end position="276"/>
    </location>
</feature>
<evidence type="ECO:0000256" key="3">
    <source>
        <dbReference type="ARBA" id="ARBA00008195"/>
    </source>
</evidence>
<feature type="transmembrane region" description="Helical" evidence="12">
    <location>
        <begin position="361"/>
        <end position="377"/>
    </location>
</feature>
<gene>
    <name evidence="16" type="ORF">IRY30_00030</name>
</gene>
<evidence type="ECO:0000256" key="10">
    <source>
        <dbReference type="ARBA" id="ARBA00023316"/>
    </source>
</evidence>
<feature type="compositionally biased region" description="Low complexity" evidence="11">
    <location>
        <begin position="830"/>
        <end position="860"/>
    </location>
</feature>
<evidence type="ECO:0000256" key="12">
    <source>
        <dbReference type="SAM" id="Phobius"/>
    </source>
</evidence>
<keyword evidence="10" id="KW-0961">Cell wall biogenesis/degradation</keyword>
<evidence type="ECO:0000259" key="13">
    <source>
        <dbReference type="Pfam" id="PF04602"/>
    </source>
</evidence>
<keyword evidence="8 12" id="KW-1133">Transmembrane helix</keyword>
<dbReference type="InterPro" id="IPR042486">
    <property type="entry name" value="Arabino_trans_C_2"/>
</dbReference>
<feature type="compositionally biased region" description="Low complexity" evidence="11">
    <location>
        <begin position="809"/>
        <end position="823"/>
    </location>
</feature>
<dbReference type="Proteomes" id="UP000635902">
    <property type="component" value="Unassembled WGS sequence"/>
</dbReference>
<feature type="compositionally biased region" description="Basic and acidic residues" evidence="11">
    <location>
        <begin position="863"/>
        <end position="872"/>
    </location>
</feature>
<keyword evidence="17" id="KW-1185">Reference proteome</keyword>
<comment type="caution">
    <text evidence="16">The sequence shown here is derived from an EMBL/GenBank/DDBJ whole genome shotgun (WGS) entry which is preliminary data.</text>
</comment>
<organism evidence="16 17">
    <name type="scientific">Corynebacterium suicordis DSM 45110</name>
    <dbReference type="NCBI Taxonomy" id="1121369"/>
    <lineage>
        <taxon>Bacteria</taxon>
        <taxon>Bacillati</taxon>
        <taxon>Actinomycetota</taxon>
        <taxon>Actinomycetes</taxon>
        <taxon>Mycobacteriales</taxon>
        <taxon>Corynebacteriaceae</taxon>
        <taxon>Corynebacterium</taxon>
    </lineage>
</organism>
<feature type="domain" description="Arabinosyltransferase C-terminal" evidence="14">
    <location>
        <begin position="851"/>
        <end position="1166"/>
    </location>
</feature>
<evidence type="ECO:0000313" key="17">
    <source>
        <dbReference type="Proteomes" id="UP000635902"/>
    </source>
</evidence>
<feature type="transmembrane region" description="Helical" evidence="12">
    <location>
        <begin position="215"/>
        <end position="235"/>
    </location>
</feature>
<keyword evidence="7 12" id="KW-0812">Transmembrane</keyword>
<feature type="transmembrane region" description="Helical" evidence="12">
    <location>
        <begin position="467"/>
        <end position="486"/>
    </location>
</feature>
<proteinExistence type="inferred from homology"/>
<feature type="transmembrane region" description="Helical" evidence="12">
    <location>
        <begin position="618"/>
        <end position="641"/>
    </location>
</feature>
<dbReference type="Pfam" id="PF14896">
    <property type="entry name" value="Arabino_trans_C"/>
    <property type="match status" value="2"/>
</dbReference>
<feature type="region of interest" description="Disordered" evidence="11">
    <location>
        <begin position="1139"/>
        <end position="1171"/>
    </location>
</feature>
<dbReference type="Gene3D" id="2.60.120.940">
    <property type="entry name" value="EmbC, C-terminal domain, subdomain 2"/>
    <property type="match status" value="1"/>
</dbReference>
<dbReference type="Gene3D" id="2.60.120.610">
    <property type="entry name" value="arabinofuranosyltransferase like domain"/>
    <property type="match status" value="1"/>
</dbReference>
<evidence type="ECO:0000259" key="14">
    <source>
        <dbReference type="Pfam" id="PF14896"/>
    </source>
</evidence>
<comment type="subcellular location">
    <subcellularLocation>
        <location evidence="2">Cell membrane</location>
        <topology evidence="2">Multi-pass membrane protein</topology>
    </subcellularLocation>
</comment>
<feature type="transmembrane region" description="Helical" evidence="12">
    <location>
        <begin position="588"/>
        <end position="606"/>
    </location>
</feature>
<dbReference type="Pfam" id="PF17689">
    <property type="entry name" value="Arabino_trans_N"/>
    <property type="match status" value="1"/>
</dbReference>
<name>A0ABR9ZHG6_9CORY</name>
<keyword evidence="4" id="KW-1003">Cell membrane</keyword>
<evidence type="ECO:0000256" key="1">
    <source>
        <dbReference type="ARBA" id="ARBA00003001"/>
    </source>
</evidence>
<sequence>MTRKPAPSRKSVAQLKTFAIITGLLGFVLFCLTPILPVKQEHAEFTWPQGNDLTSVTAPLISYTPEKIDLTLPIQEIRNLTPGETTALSTVPENSDDASLRGMFVRSTSDGMDVVVRNVVPLSLTTEQVEDLGSDAVLRINADHEHFRAWIPDESDSDGTPYDGVIQDDVRPMVTGIYSELVNTPKTAEDAKEAGINATISVDSRFTSKPTVIKLLAMGLGLVMMVLSLVGLHRIDQLDGRRGGRFLPRQWWKPRLLDVVVGGFLVAWFFIGANTADDGYILTMARVSEESGYMANYYRWYGVPESPIGFPFYDLLALMAKVSTASIWMRLPALAAGLIVWMILSREVLPRLGAKIDQRQVAHWTMAAMFLIFWMTYNNGTRPEPIIALFSLLAWVSFERAIASHRLLPAAIGTIFATLALGAGPTGLMAVAALLASLGAIIRIAIRRLPALGAEKGSSKGSITVGMLAQIAPFLAAGTAILVGVFGDQTLRSVLEATSVRSAVGPSIPWYQEYLRYTALLETTVDGSFPRRFTILMLLFAFGVVIASTLRNGKVPGAAKGPSTRLMLVIVGTMFFMVFTPTKWTHHFGVYAGVGAALLALAAVAASHFSLSSRRNRVLFIGASLMLFALALAGTNGWWYISSYGVPWWDKTLQLGGIEASSVMLFISLLVLVWGVLVGYLSDIRTARAQTDSEKEEIRAIEKRRTLRFTGLAAAPMAVLTAIVVVFSMASLAKGFVSQWPAYSVGKGNVMTLAGNSCQMASDVMVETDTNESFLTVAGGGKLKDSLTSDGARGFEPNNVPTRIEPGKSNSDSSSTPQTSVTSQDAYQNSGADSSSTGASATDGAGSPASSNDSADSSSSSEEESKSTKADDSGTTGGVSSEQGVNGSHAQLPFFLDSKKVPVLGSFTEGLQLPAHISSQWFELPELNESRPIITFSAAGEVAHIDMNGVFQYGQELKVEFGKKKSGKSVDSEDNSEAYEWIGDYQPLDIGTAPEWRNMRVPQEAIPEGAEVIRIRAVDTNLTPDQWLAFTPPRAPEMKSLNEVIGSEAPGLIDWSAALQFPCQRPYDHNAGVAEVPEFRISPDHTARRAHSPVMDYMGGGALGLSDMTTSATELPTYLRDDWQRDWGVLDRLLVASSGDGTAPKPAEITHSETTELGTYYPGPMKITTKD</sequence>
<dbReference type="InterPro" id="IPR032731">
    <property type="entry name" value="Arabino_trans_C"/>
</dbReference>
<feature type="transmembrane region" description="Helical" evidence="12">
    <location>
        <begin position="327"/>
        <end position="349"/>
    </location>
</feature>
<evidence type="ECO:0000256" key="9">
    <source>
        <dbReference type="ARBA" id="ARBA00023136"/>
    </source>
</evidence>
<feature type="transmembrane region" description="Helical" evidence="12">
    <location>
        <begin position="565"/>
        <end position="582"/>
    </location>
</feature>
<protein>
    <submittedName>
        <fullName evidence="16">Arabinosyltransferase domain-containing protein</fullName>
    </submittedName>
</protein>
<feature type="region of interest" description="Disordered" evidence="11">
    <location>
        <begin position="780"/>
        <end position="885"/>
    </location>
</feature>